<comment type="caution">
    <text evidence="2">The sequence shown here is derived from an EMBL/GenBank/DDBJ whole genome shotgun (WGS) entry which is preliminary data.</text>
</comment>
<feature type="region of interest" description="Disordered" evidence="1">
    <location>
        <begin position="305"/>
        <end position="327"/>
    </location>
</feature>
<evidence type="ECO:0000313" key="2">
    <source>
        <dbReference type="EMBL" id="MBB6072503.1"/>
    </source>
</evidence>
<accession>A0A841H3E9</accession>
<evidence type="ECO:0000256" key="1">
    <source>
        <dbReference type="SAM" id="MobiDB-lite"/>
    </source>
</evidence>
<sequence>MSAPAEAVELRRAVWRQEYGYLSRERVRQEWLGEEYRRALDEYEGLGGDRATVRRHEPALPGAYEDALRAARRVLDGEGPLRLALAHLLRARAGMARMRDVLDANSAIRRAAEPVERLRAAARVPRLRALPCVDAPGRLLRAAHARMAEGAHARAAYLARAARGQAEALAPAETTDADRVVALETAFRNLRALCAATRGLLADPSADLLSDGTLEAADALVADGELALAERVAEELEAQLAPRSRFRQALEAEGEEAEVVLHSLRARLAARPPAGEPWSAATRMLWQSRVELGVRRVRAEQYAPDAFASGRADEDEEPFMTNSSSTG</sequence>
<name>A0A841H3E9_9BACT</name>
<organism evidence="2 3">
    <name type="scientific">Longimicrobium terrae</name>
    <dbReference type="NCBI Taxonomy" id="1639882"/>
    <lineage>
        <taxon>Bacteria</taxon>
        <taxon>Pseudomonadati</taxon>
        <taxon>Gemmatimonadota</taxon>
        <taxon>Longimicrobiia</taxon>
        <taxon>Longimicrobiales</taxon>
        <taxon>Longimicrobiaceae</taxon>
        <taxon>Longimicrobium</taxon>
    </lineage>
</organism>
<dbReference type="EMBL" id="JACHIA010000015">
    <property type="protein sequence ID" value="MBB6072503.1"/>
    <property type="molecule type" value="Genomic_DNA"/>
</dbReference>
<dbReference type="Proteomes" id="UP000582837">
    <property type="component" value="Unassembled WGS sequence"/>
</dbReference>
<proteinExistence type="predicted"/>
<evidence type="ECO:0000313" key="3">
    <source>
        <dbReference type="Proteomes" id="UP000582837"/>
    </source>
</evidence>
<dbReference type="RefSeq" id="WP_170038223.1">
    <property type="nucleotide sequence ID" value="NZ_JABDTL010000002.1"/>
</dbReference>
<reference evidence="2 3" key="1">
    <citation type="submission" date="2020-08" db="EMBL/GenBank/DDBJ databases">
        <title>Genomic Encyclopedia of Type Strains, Phase IV (KMG-IV): sequencing the most valuable type-strain genomes for metagenomic binning, comparative biology and taxonomic classification.</title>
        <authorList>
            <person name="Goeker M."/>
        </authorList>
    </citation>
    <scope>NUCLEOTIDE SEQUENCE [LARGE SCALE GENOMIC DNA]</scope>
    <source>
        <strain evidence="2 3">DSM 29007</strain>
    </source>
</reference>
<keyword evidence="3" id="KW-1185">Reference proteome</keyword>
<dbReference type="AlphaFoldDB" id="A0A841H3E9"/>
<protein>
    <submittedName>
        <fullName evidence="2">Uncharacterized protein</fullName>
    </submittedName>
</protein>
<gene>
    <name evidence="2" type="ORF">HNQ61_004165</name>
</gene>